<protein>
    <submittedName>
        <fullName evidence="2">Uncharacterized protein</fullName>
    </submittedName>
</protein>
<feature type="region of interest" description="Disordered" evidence="1">
    <location>
        <begin position="117"/>
        <end position="168"/>
    </location>
</feature>
<dbReference type="OrthoDB" id="3788377at2759"/>
<sequence>MSSLQPIVKEQSGSTQPYWAKRYRQVEYNNGKAVHITESRRRLPFDVGAELTTSTHRNSPVIHSAGYRTDTNIGLSQEQVTFNMSTSEDFLASGAHVTMRGSALGLSKKKPIIVQAKTPAGKAQKKSFLDLEPSELPTPPQTPNIERLPTPDLSDSELDERPFWRKLY</sequence>
<dbReference type="AlphaFoldDB" id="A0A2T2NDR7"/>
<organism evidence="2 3">
    <name type="scientific">Corynespora cassiicola Philippines</name>
    <dbReference type="NCBI Taxonomy" id="1448308"/>
    <lineage>
        <taxon>Eukaryota</taxon>
        <taxon>Fungi</taxon>
        <taxon>Dikarya</taxon>
        <taxon>Ascomycota</taxon>
        <taxon>Pezizomycotina</taxon>
        <taxon>Dothideomycetes</taxon>
        <taxon>Pleosporomycetidae</taxon>
        <taxon>Pleosporales</taxon>
        <taxon>Corynesporascaceae</taxon>
        <taxon>Corynespora</taxon>
    </lineage>
</organism>
<feature type="compositionally biased region" description="Basic and acidic residues" evidence="1">
    <location>
        <begin position="159"/>
        <end position="168"/>
    </location>
</feature>
<name>A0A2T2NDR7_CORCC</name>
<gene>
    <name evidence="2" type="ORF">BS50DRAFT_636963</name>
</gene>
<accession>A0A2T2NDR7</accession>
<reference evidence="2 3" key="1">
    <citation type="journal article" date="2018" name="Front. Microbiol.">
        <title>Genome-Wide Analysis of Corynespora cassiicola Leaf Fall Disease Putative Effectors.</title>
        <authorList>
            <person name="Lopez D."/>
            <person name="Ribeiro S."/>
            <person name="Label P."/>
            <person name="Fumanal B."/>
            <person name="Venisse J.S."/>
            <person name="Kohler A."/>
            <person name="de Oliveira R.R."/>
            <person name="Labutti K."/>
            <person name="Lipzen A."/>
            <person name="Lail K."/>
            <person name="Bauer D."/>
            <person name="Ohm R.A."/>
            <person name="Barry K.W."/>
            <person name="Spatafora J."/>
            <person name="Grigoriev I.V."/>
            <person name="Martin F.M."/>
            <person name="Pujade-Renaud V."/>
        </authorList>
    </citation>
    <scope>NUCLEOTIDE SEQUENCE [LARGE SCALE GENOMIC DNA]</scope>
    <source>
        <strain evidence="2 3">Philippines</strain>
    </source>
</reference>
<keyword evidence="3" id="KW-1185">Reference proteome</keyword>
<proteinExistence type="predicted"/>
<evidence type="ECO:0000313" key="2">
    <source>
        <dbReference type="EMBL" id="PSN63573.1"/>
    </source>
</evidence>
<dbReference type="EMBL" id="KZ678139">
    <property type="protein sequence ID" value="PSN63573.1"/>
    <property type="molecule type" value="Genomic_DNA"/>
</dbReference>
<dbReference type="Proteomes" id="UP000240883">
    <property type="component" value="Unassembled WGS sequence"/>
</dbReference>
<evidence type="ECO:0000313" key="3">
    <source>
        <dbReference type="Proteomes" id="UP000240883"/>
    </source>
</evidence>
<evidence type="ECO:0000256" key="1">
    <source>
        <dbReference type="SAM" id="MobiDB-lite"/>
    </source>
</evidence>